<dbReference type="Proteomes" id="UP000228921">
    <property type="component" value="Unassembled WGS sequence"/>
</dbReference>
<name>A0A2M8NYI1_9CHLR</name>
<dbReference type="Pfam" id="PF13641">
    <property type="entry name" value="Glyco_tranf_2_3"/>
    <property type="match status" value="1"/>
</dbReference>
<gene>
    <name evidence="1" type="ORF">CUN51_08080</name>
</gene>
<dbReference type="EMBL" id="PGTK01000011">
    <property type="protein sequence ID" value="PJF30356.1"/>
    <property type="molecule type" value="Genomic_DNA"/>
</dbReference>
<dbReference type="CDD" id="cd04186">
    <property type="entry name" value="GT_2_like_c"/>
    <property type="match status" value="1"/>
</dbReference>
<dbReference type="SUPFAM" id="SSF53448">
    <property type="entry name" value="Nucleotide-diphospho-sugar transferases"/>
    <property type="match status" value="1"/>
</dbReference>
<evidence type="ECO:0000313" key="1">
    <source>
        <dbReference type="EMBL" id="PJF30356.1"/>
    </source>
</evidence>
<evidence type="ECO:0000313" key="2">
    <source>
        <dbReference type="Proteomes" id="UP000228921"/>
    </source>
</evidence>
<sequence>MSALVADGASGAPADIGIVIVNWNTCDLLRGCLRSLAASDPSVSRRVVVVDNASSDGSAAMVRAEFPEVTLLENAQNIGYAAANNLGLRLLGFGQPCRSEAPRYALLLNPDTELPPDALRLMRDRFDADPCIGAGGPRLILPDGKLDLACRRSFPTPEVAMWRMLGLSKLFPKSRLFGRYNLTYLDEHLETEVDCVVGAFMLVRREVIERVGLLDETFWMYGEDIDWAYRIKQDGWKILYYPRVTVLHIKRAASRKNPKTRLEFQRASLIFYYKHFARQTPRLMHWAVLAGLLIQGGRPLWADIRARSRSR</sequence>
<proteinExistence type="predicted"/>
<dbReference type="InterPro" id="IPR029044">
    <property type="entry name" value="Nucleotide-diphossugar_trans"/>
</dbReference>
<organism evidence="1 2">
    <name type="scientific">Candidatus Thermofonsia Clade 1 bacterium</name>
    <dbReference type="NCBI Taxonomy" id="2364210"/>
    <lineage>
        <taxon>Bacteria</taxon>
        <taxon>Bacillati</taxon>
        <taxon>Chloroflexota</taxon>
        <taxon>Candidatus Thermofontia</taxon>
        <taxon>Candidatus Thermofonsia Clade 1</taxon>
    </lineage>
</organism>
<keyword evidence="1" id="KW-0808">Transferase</keyword>
<dbReference type="Gene3D" id="3.90.550.10">
    <property type="entry name" value="Spore Coat Polysaccharide Biosynthesis Protein SpsA, Chain A"/>
    <property type="match status" value="1"/>
</dbReference>
<dbReference type="AlphaFoldDB" id="A0A2M8NYI1"/>
<comment type="caution">
    <text evidence="1">The sequence shown here is derived from an EMBL/GenBank/DDBJ whole genome shotgun (WGS) entry which is preliminary data.</text>
</comment>
<dbReference type="PANTHER" id="PTHR43179:SF7">
    <property type="entry name" value="RHAMNOSYLTRANSFERASE WBBL"/>
    <property type="match status" value="1"/>
</dbReference>
<dbReference type="PANTHER" id="PTHR43179">
    <property type="entry name" value="RHAMNOSYLTRANSFERASE WBBL"/>
    <property type="match status" value="1"/>
</dbReference>
<accession>A0A2M8NYI1</accession>
<protein>
    <submittedName>
        <fullName evidence="1">Glycosyltransferase family 2 protein</fullName>
    </submittedName>
</protein>
<dbReference type="GO" id="GO:0016740">
    <property type="term" value="F:transferase activity"/>
    <property type="evidence" value="ECO:0007669"/>
    <property type="project" value="UniProtKB-KW"/>
</dbReference>
<reference evidence="1 2" key="1">
    <citation type="submission" date="2017-11" db="EMBL/GenBank/DDBJ databases">
        <title>Evolution of Phototrophy in the Chloroflexi Phylum Driven by Horizontal Gene Transfer.</title>
        <authorList>
            <person name="Ward L.M."/>
            <person name="Hemp J."/>
            <person name="Shih P.M."/>
            <person name="Mcglynn S.E."/>
            <person name="Fischer W."/>
        </authorList>
    </citation>
    <scope>NUCLEOTIDE SEQUENCE [LARGE SCALE GENOMIC DNA]</scope>
    <source>
        <strain evidence="1">CP2_2F</strain>
    </source>
</reference>